<evidence type="ECO:0000313" key="4">
    <source>
        <dbReference type="Proteomes" id="UP001139158"/>
    </source>
</evidence>
<dbReference type="AlphaFoldDB" id="A0A9X1MDH9"/>
<evidence type="ECO:0000313" key="3">
    <source>
        <dbReference type="EMBL" id="MCC3296992.1"/>
    </source>
</evidence>
<dbReference type="InterPro" id="IPR042100">
    <property type="entry name" value="Bug_dom1"/>
</dbReference>
<dbReference type="Gene3D" id="3.40.190.150">
    <property type="entry name" value="Bordetella uptake gene, domain 1"/>
    <property type="match status" value="1"/>
</dbReference>
<proteinExistence type="inferred from homology"/>
<comment type="similarity">
    <text evidence="1">Belongs to the UPF0065 (bug) family.</text>
</comment>
<dbReference type="InterPro" id="IPR005064">
    <property type="entry name" value="BUG"/>
</dbReference>
<keyword evidence="2" id="KW-0732">Signal</keyword>
<dbReference type="EMBL" id="JAJFZV010000004">
    <property type="protein sequence ID" value="MCC3296992.1"/>
    <property type="molecule type" value="Genomic_DNA"/>
</dbReference>
<dbReference type="PIRSF" id="PIRSF017082">
    <property type="entry name" value="YflP"/>
    <property type="match status" value="1"/>
</dbReference>
<dbReference type="PANTHER" id="PTHR42928">
    <property type="entry name" value="TRICARBOXYLATE-BINDING PROTEIN"/>
    <property type="match status" value="1"/>
</dbReference>
<dbReference type="Pfam" id="PF03401">
    <property type="entry name" value="TctC"/>
    <property type="match status" value="1"/>
</dbReference>
<dbReference type="PANTHER" id="PTHR42928:SF5">
    <property type="entry name" value="BLR1237 PROTEIN"/>
    <property type="match status" value="1"/>
</dbReference>
<keyword evidence="4" id="KW-1185">Reference proteome</keyword>
<comment type="caution">
    <text evidence="3">The sequence shown here is derived from an EMBL/GenBank/DDBJ whole genome shotgun (WGS) entry which is preliminary data.</text>
</comment>
<accession>A0A9X1MDH9</accession>
<evidence type="ECO:0000256" key="2">
    <source>
        <dbReference type="SAM" id="SignalP"/>
    </source>
</evidence>
<sequence length="323" mass="33825">MKRLTKSLAIGTIGLFALSGCASGSGSDSGDEFPAQDIRLTVPWAAGGSGDLTARTIAPLLERELGVEVIVENRPGANGSVAYNWLKDQKPDGYNLSMMGVEVATLQFQDYDIDPANYEPIGQGLAGPGAIAVPVDSPFETLEDLIEAAKASPGDITYSSPGVGSVWDSPAQGLQELAGITLTSVPFDGSAPAVAAVAAGDADFSIDAIGTQKTQVDAGKLRYLAMLTDERDPKNPDVPTAKESGIDLTNASWVGIMAPAGTPAETVQRLSEAMGKAVEDPEYRTVIENSNLVPTFKDSEEMKSFLEAEADRYGPWIALAQGK</sequence>
<organism evidence="3 4">
    <name type="scientific">Arthrobacter caoxuetaonis</name>
    <dbReference type="NCBI Taxonomy" id="2886935"/>
    <lineage>
        <taxon>Bacteria</taxon>
        <taxon>Bacillati</taxon>
        <taxon>Actinomycetota</taxon>
        <taxon>Actinomycetes</taxon>
        <taxon>Micrococcales</taxon>
        <taxon>Micrococcaceae</taxon>
        <taxon>Arthrobacter</taxon>
    </lineage>
</organism>
<reference evidence="3" key="1">
    <citation type="submission" date="2021-10" db="EMBL/GenBank/DDBJ databases">
        <title>Novel species in genus Arthrobacter.</title>
        <authorList>
            <person name="Liu Y."/>
        </authorList>
    </citation>
    <scope>NUCLEOTIDE SEQUENCE</scope>
    <source>
        <strain evidence="3">Zg-Y453</strain>
    </source>
</reference>
<feature type="signal peptide" evidence="2">
    <location>
        <begin position="1"/>
        <end position="22"/>
    </location>
</feature>
<dbReference type="Proteomes" id="UP001139158">
    <property type="component" value="Unassembled WGS sequence"/>
</dbReference>
<dbReference type="PROSITE" id="PS51257">
    <property type="entry name" value="PROKAR_LIPOPROTEIN"/>
    <property type="match status" value="1"/>
</dbReference>
<dbReference type="Gene3D" id="3.40.190.10">
    <property type="entry name" value="Periplasmic binding protein-like II"/>
    <property type="match status" value="1"/>
</dbReference>
<name>A0A9X1MDH9_9MICC</name>
<dbReference type="RefSeq" id="WP_227894750.1">
    <property type="nucleotide sequence ID" value="NZ_CP099466.1"/>
</dbReference>
<feature type="chain" id="PRO_5040735973" evidence="2">
    <location>
        <begin position="23"/>
        <end position="323"/>
    </location>
</feature>
<dbReference type="SUPFAM" id="SSF53850">
    <property type="entry name" value="Periplasmic binding protein-like II"/>
    <property type="match status" value="1"/>
</dbReference>
<dbReference type="CDD" id="cd07012">
    <property type="entry name" value="PBP2_Bug_TTT"/>
    <property type="match status" value="1"/>
</dbReference>
<gene>
    <name evidence="3" type="ORF">LJ757_04125</name>
</gene>
<protein>
    <submittedName>
        <fullName evidence="3">Tripartite tricarboxylate transporter substrate binding protein</fullName>
    </submittedName>
</protein>
<evidence type="ECO:0000256" key="1">
    <source>
        <dbReference type="ARBA" id="ARBA00006987"/>
    </source>
</evidence>